<dbReference type="EMBL" id="LGIA01000197">
    <property type="protein sequence ID" value="KOH43198.1"/>
    <property type="molecule type" value="Genomic_DNA"/>
</dbReference>
<keyword evidence="2" id="KW-1185">Reference proteome</keyword>
<evidence type="ECO:0000313" key="1">
    <source>
        <dbReference type="EMBL" id="KOH43198.1"/>
    </source>
</evidence>
<evidence type="ECO:0000313" key="2">
    <source>
        <dbReference type="Proteomes" id="UP000036958"/>
    </source>
</evidence>
<gene>
    <name evidence="1" type="ORF">NC99_40220</name>
</gene>
<sequence length="103" mass="11975">MHIYAPENFMDRQVSVPIELPFVPQKGDYLFVPEELILKLEEKAKSELEIARRYAPKWFYRKSFDVQLPAEENLPDLSFADAQTVHAVAYHANSDIIHVEITD</sequence>
<accession>A0A0L8V4C8</accession>
<comment type="caution">
    <text evidence="1">The sequence shown here is derived from an EMBL/GenBank/DDBJ whole genome shotgun (WGS) entry which is preliminary data.</text>
</comment>
<name>A0A0L8V4C8_9BACT</name>
<dbReference type="AlphaFoldDB" id="A0A0L8V4C8"/>
<reference evidence="2" key="1">
    <citation type="submission" date="2015-07" db="EMBL/GenBank/DDBJ databases">
        <title>Genome sequencing of Sunxiuqinia dokdonensis strain SK.</title>
        <authorList>
            <person name="Ahn S."/>
            <person name="Kim B.-C."/>
        </authorList>
    </citation>
    <scope>NUCLEOTIDE SEQUENCE [LARGE SCALE GENOMIC DNA]</scope>
    <source>
        <strain evidence="2">SK</strain>
    </source>
</reference>
<protein>
    <submittedName>
        <fullName evidence="1">Uncharacterized protein</fullName>
    </submittedName>
</protein>
<proteinExistence type="predicted"/>
<dbReference type="Proteomes" id="UP000036958">
    <property type="component" value="Unassembled WGS sequence"/>
</dbReference>
<organism evidence="1 2">
    <name type="scientific">Sunxiuqinia dokdonensis</name>
    <dbReference type="NCBI Taxonomy" id="1409788"/>
    <lineage>
        <taxon>Bacteria</taxon>
        <taxon>Pseudomonadati</taxon>
        <taxon>Bacteroidota</taxon>
        <taxon>Bacteroidia</taxon>
        <taxon>Marinilabiliales</taxon>
        <taxon>Prolixibacteraceae</taxon>
        <taxon>Sunxiuqinia</taxon>
    </lineage>
</organism>